<accession>A0A841KK88</accession>
<dbReference type="InterPro" id="IPR029044">
    <property type="entry name" value="Nucleotide-diphossugar_trans"/>
</dbReference>
<protein>
    <submittedName>
        <fullName evidence="2">Cellulose synthase/poly-beta-1,6-N-acetylglucosamine synthase-like glycosyltransferase</fullName>
    </submittedName>
</protein>
<keyword evidence="2" id="KW-0808">Transferase</keyword>
<dbReference type="RefSeq" id="WP_183336299.1">
    <property type="nucleotide sequence ID" value="NZ_BMHX01000003.1"/>
</dbReference>
<proteinExistence type="predicted"/>
<name>A0A841KK88_9HYPH</name>
<dbReference type="CDD" id="cd06423">
    <property type="entry name" value="CESA_like"/>
    <property type="match status" value="1"/>
</dbReference>
<feature type="transmembrane region" description="Helical" evidence="1">
    <location>
        <begin position="343"/>
        <end position="369"/>
    </location>
</feature>
<keyword evidence="1" id="KW-1133">Transmembrane helix</keyword>
<feature type="transmembrane region" description="Helical" evidence="1">
    <location>
        <begin position="6"/>
        <end position="28"/>
    </location>
</feature>
<comment type="caution">
    <text evidence="2">The sequence shown here is derived from an EMBL/GenBank/DDBJ whole genome shotgun (WGS) entry which is preliminary data.</text>
</comment>
<evidence type="ECO:0000256" key="1">
    <source>
        <dbReference type="SAM" id="Phobius"/>
    </source>
</evidence>
<keyword evidence="3" id="KW-1185">Reference proteome</keyword>
<evidence type="ECO:0000313" key="2">
    <source>
        <dbReference type="EMBL" id="MBB6169689.1"/>
    </source>
</evidence>
<dbReference type="PANTHER" id="PTHR43630">
    <property type="entry name" value="POLY-BETA-1,6-N-ACETYL-D-GLUCOSAMINE SYNTHASE"/>
    <property type="match status" value="1"/>
</dbReference>
<reference evidence="2 3" key="1">
    <citation type="submission" date="2020-08" db="EMBL/GenBank/DDBJ databases">
        <title>Genomic Encyclopedia of Type Strains, Phase IV (KMG-IV): sequencing the most valuable type-strain genomes for metagenomic binning, comparative biology and taxonomic classification.</title>
        <authorList>
            <person name="Goeker M."/>
        </authorList>
    </citation>
    <scope>NUCLEOTIDE SEQUENCE [LARGE SCALE GENOMIC DNA]</scope>
    <source>
        <strain evidence="2 3">DSM 101465</strain>
    </source>
</reference>
<feature type="transmembrane region" description="Helical" evidence="1">
    <location>
        <begin position="318"/>
        <end position="337"/>
    </location>
</feature>
<dbReference type="SUPFAM" id="SSF53448">
    <property type="entry name" value="Nucleotide-diphospho-sugar transferases"/>
    <property type="match status" value="1"/>
</dbReference>
<evidence type="ECO:0000313" key="3">
    <source>
        <dbReference type="Proteomes" id="UP000588017"/>
    </source>
</evidence>
<dbReference type="GO" id="GO:0016740">
    <property type="term" value="F:transferase activity"/>
    <property type="evidence" value="ECO:0007669"/>
    <property type="project" value="UniProtKB-KW"/>
</dbReference>
<keyword evidence="1" id="KW-0812">Transmembrane</keyword>
<dbReference type="Gene3D" id="3.90.550.10">
    <property type="entry name" value="Spore Coat Polysaccharide Biosynthesis Protein SpsA, Chain A"/>
    <property type="match status" value="1"/>
</dbReference>
<keyword evidence="1" id="KW-0472">Membrane</keyword>
<dbReference type="Proteomes" id="UP000588017">
    <property type="component" value="Unassembled WGS sequence"/>
</dbReference>
<organism evidence="2 3">
    <name type="scientific">Chelatococcus composti</name>
    <dbReference type="NCBI Taxonomy" id="1743235"/>
    <lineage>
        <taxon>Bacteria</taxon>
        <taxon>Pseudomonadati</taxon>
        <taxon>Pseudomonadota</taxon>
        <taxon>Alphaproteobacteria</taxon>
        <taxon>Hyphomicrobiales</taxon>
        <taxon>Chelatococcaceae</taxon>
        <taxon>Chelatococcus</taxon>
    </lineage>
</organism>
<gene>
    <name evidence="2" type="ORF">HNQ73_003341</name>
</gene>
<dbReference type="AlphaFoldDB" id="A0A841KK88"/>
<dbReference type="EMBL" id="JACHEH010000010">
    <property type="protein sequence ID" value="MBB6169689.1"/>
    <property type="molecule type" value="Genomic_DNA"/>
</dbReference>
<feature type="transmembrane region" description="Helical" evidence="1">
    <location>
        <begin position="381"/>
        <end position="402"/>
    </location>
</feature>
<dbReference type="PANTHER" id="PTHR43630:SF2">
    <property type="entry name" value="GLYCOSYLTRANSFERASE"/>
    <property type="match status" value="1"/>
</dbReference>
<dbReference type="Pfam" id="PF13641">
    <property type="entry name" value="Glyco_tranf_2_3"/>
    <property type="match status" value="1"/>
</dbReference>
<sequence>MTTLELGLSFLLGQSTLSIVVVFWYTLIFEFPRYILPFLVVGLVMRSREEAPPATAETEPRFRPSVSIILVGHNEERALEACVRSLHEQSLTDFEIVIASDGSTDRMRAVARDLVRRGLATRALATDLRGGKPSGINLASTFVTGDIIVNVDCDCSFDRYAIERLVEPFADPRVGAVCGDIAPRNSEASVIAQFQEIEYLQSISVGKRIANAIDQVVCASGAFSAFRRQALEDIGGFEAGGGEDLDTTIRLRRKGWRVVFAPEAVCYTDVPETLYQYIRQRLRWDRDSIWIRFRKHARLMSPLSPAFRPGEAFHQWDFALFNVAAAFAFPVYLAWLFAQFGSFAIAILIAMQIGLMLVDALILAVSTWCTGRRVFLRNLPFLPGYSLFMTYVMRLVRLYAYIEEWAFSGSHRDNYTPLKVRLQRPW</sequence>